<dbReference type="SUPFAM" id="SSF53448">
    <property type="entry name" value="Nucleotide-diphospho-sugar transferases"/>
    <property type="match status" value="1"/>
</dbReference>
<gene>
    <name evidence="1" type="ORF">TK0001_0071</name>
</gene>
<proteinExistence type="predicted"/>
<dbReference type="Proteomes" id="UP000233769">
    <property type="component" value="Chromosome tk0001"/>
</dbReference>
<name>A0A2N9AH34_METEX</name>
<accession>A0A2N9AH34</accession>
<evidence type="ECO:0000313" key="1">
    <source>
        <dbReference type="EMBL" id="SOR26674.1"/>
    </source>
</evidence>
<reference evidence="2" key="1">
    <citation type="submission" date="2017-10" db="EMBL/GenBank/DDBJ databases">
        <authorList>
            <person name="Regsiter A."/>
            <person name="William W."/>
        </authorList>
    </citation>
    <scope>NUCLEOTIDE SEQUENCE [LARGE SCALE GENOMIC DNA]</scope>
</reference>
<evidence type="ECO:0000313" key="2">
    <source>
        <dbReference type="Proteomes" id="UP000233769"/>
    </source>
</evidence>
<dbReference type="GO" id="GO:0016740">
    <property type="term" value="F:transferase activity"/>
    <property type="evidence" value="ECO:0007669"/>
    <property type="project" value="UniProtKB-KW"/>
</dbReference>
<dbReference type="EMBL" id="LT962688">
    <property type="protein sequence ID" value="SOR26674.1"/>
    <property type="molecule type" value="Genomic_DNA"/>
</dbReference>
<protein>
    <submittedName>
        <fullName evidence="1">Glycosyl transferase family 2</fullName>
    </submittedName>
</protein>
<keyword evidence="1" id="KW-0808">Transferase</keyword>
<dbReference type="AlphaFoldDB" id="A0A2N9AH34"/>
<organism evidence="1 2">
    <name type="scientific">Methylorubrum extorquens</name>
    <name type="common">Methylobacterium dichloromethanicum</name>
    <name type="synonym">Methylobacterium extorquens</name>
    <dbReference type="NCBI Taxonomy" id="408"/>
    <lineage>
        <taxon>Bacteria</taxon>
        <taxon>Pseudomonadati</taxon>
        <taxon>Pseudomonadota</taxon>
        <taxon>Alphaproteobacteria</taxon>
        <taxon>Hyphomicrobiales</taxon>
        <taxon>Methylobacteriaceae</taxon>
        <taxon>Methylorubrum</taxon>
    </lineage>
</organism>
<sequence>MTGAYFSWLSHDDLYYPAKIATQVEALQRLPQPAIAFSDFVLIDRFRNILQPVDATNSVKANEHAVWNVLEGRLNGCALLIPRICFEVAGTFDESLPTTQDYQLWFRMSRHFRFVPVPGVLVQSRQHPDQGSRDGRHLDEAGTLWMEMLAEITGDQRQHVESSEMRLSSRLHQTAPYMAPMPGAGTWLESWGCELRARQVLTIVAPGSRLEEGLLVQARLAASGYSATRLLFTVERSAVSPTAVCRNIAQMHRSGKVLPLSDSLSWTEVLKRICDVSQDSDVVLFLDDSRPSNGSEFTARLDPVLTGEVEAVLEDDGLSKVFGPFSGAVTRIGLVQAALKRELIGEGWGRLRQIALCGDIIVTPRPAAGAEVVPPSLPSSTPESSSHFSPLDTPILPPGQPCLALVLDDSREADLYAKLLTEQLCRFVNILTIYGVQDQHPSFVVQGTAVNTGPRRMLNIGPAGLGPLLRKWGVTRVDVIGLSWQSRILDSFLDALLLPFDITLLGSEGVTRLGRKGRRLAEPLQRAERVLVPTREFSEKLCGDYPSLHFETVSLPGLPGPRHVAARSFRNDIDGRCRVLIFASVLDSEQLHLVDDVCRFIDENDLPFSVTALGRMPRLSPSCLRRRSLHLAEQSSKGTLMEYVGATRAQLLWLPSADPVSLALLAREATRTALPILTTGWSSGISDLVRHPHTTSLVKPTAEDVIKALKALNQPPVRNETAHSAIEQSVTSLDPSHYLNWLGTNGAS</sequence>
<dbReference type="InterPro" id="IPR029044">
    <property type="entry name" value="Nucleotide-diphossugar_trans"/>
</dbReference>
<dbReference type="Gene3D" id="3.90.550.10">
    <property type="entry name" value="Spore Coat Polysaccharide Biosynthesis Protein SpsA, Chain A"/>
    <property type="match status" value="1"/>
</dbReference>